<comment type="caution">
    <text evidence="1">The sequence shown here is derived from an EMBL/GenBank/DDBJ whole genome shotgun (WGS) entry which is preliminary data.</text>
</comment>
<evidence type="ECO:0000313" key="2">
    <source>
        <dbReference type="Proteomes" id="UP000238163"/>
    </source>
</evidence>
<accession>A0ABX5DAM1</accession>
<evidence type="ECO:0008006" key="3">
    <source>
        <dbReference type="Google" id="ProtNLM"/>
    </source>
</evidence>
<keyword evidence="2" id="KW-1185">Reference proteome</keyword>
<gene>
    <name evidence="1" type="ORF">COR51_16460</name>
</gene>
<dbReference type="RefSeq" id="WP_096444183.1">
    <property type="nucleotide sequence ID" value="NZ_NWTN01000011.1"/>
</dbReference>
<dbReference type="Proteomes" id="UP000238163">
    <property type="component" value="Unassembled WGS sequence"/>
</dbReference>
<reference evidence="1 2" key="1">
    <citation type="submission" date="2018-03" db="EMBL/GenBank/DDBJ databases">
        <title>Genetic Diversity and Phenotypic Plasticity of AHL Mediated Quorum Sensing in Environmental Strains of Vibrio mediterranei.</title>
        <authorList>
            <person name="Lantoine F."/>
            <person name="Vouve F."/>
        </authorList>
    </citation>
    <scope>NUCLEOTIDE SEQUENCE [LARGE SCALE GENOMIC DNA]</scope>
    <source>
        <strain evidence="1 2">17LN0615E</strain>
    </source>
</reference>
<proteinExistence type="predicted"/>
<dbReference type="EMBL" id="NWTN01000011">
    <property type="protein sequence ID" value="PRQ66525.1"/>
    <property type="molecule type" value="Genomic_DNA"/>
</dbReference>
<name>A0ABX5DAM1_9VIBR</name>
<sequence>MLPIPCLTCEPTELGLWIKEHVLFWLPWILLTLLIIDRLINTETESCTEQALLDRGFVKKSTIDDQLNFARSVAKRLDEHREVVEAINMHTNFGEMFPWHMDHLATQDDYLLRLFHLVHGHFPDHTGSKEVTSDEYVRARPLELGPCRLPEYSQYILRHVVEQQPDKASVEIEAYEILDGLTYTVVENSESILLKGEAFQSLFSELQQHPKAVNQLVVEGDFQHCANRLDGTPLVSSLMLFTDFLSTIAPLIENKDPSIWEEWDKLGCTFVCFNFVSSEGKSIC</sequence>
<protein>
    <recommendedName>
        <fullName evidence="3">Prolyl 4-hydroxylase alpha subunit domain-containing protein</fullName>
    </recommendedName>
</protein>
<organism evidence="1 2">
    <name type="scientific">Vibrio mediterranei</name>
    <dbReference type="NCBI Taxonomy" id="689"/>
    <lineage>
        <taxon>Bacteria</taxon>
        <taxon>Pseudomonadati</taxon>
        <taxon>Pseudomonadota</taxon>
        <taxon>Gammaproteobacteria</taxon>
        <taxon>Vibrionales</taxon>
        <taxon>Vibrionaceae</taxon>
        <taxon>Vibrio</taxon>
    </lineage>
</organism>
<evidence type="ECO:0000313" key="1">
    <source>
        <dbReference type="EMBL" id="PRQ66525.1"/>
    </source>
</evidence>